<accession>R9NZS0</accession>
<gene>
    <name evidence="2" type="ORF">PHSY_001808</name>
</gene>
<proteinExistence type="predicted"/>
<evidence type="ECO:0000313" key="2">
    <source>
        <dbReference type="EMBL" id="GAC94237.1"/>
    </source>
</evidence>
<organism evidence="2 3">
    <name type="scientific">Pseudozyma hubeiensis (strain SY62)</name>
    <name type="common">Yeast</name>
    <dbReference type="NCBI Taxonomy" id="1305764"/>
    <lineage>
        <taxon>Eukaryota</taxon>
        <taxon>Fungi</taxon>
        <taxon>Dikarya</taxon>
        <taxon>Basidiomycota</taxon>
        <taxon>Ustilaginomycotina</taxon>
        <taxon>Ustilaginomycetes</taxon>
        <taxon>Ustilaginales</taxon>
        <taxon>Ustilaginaceae</taxon>
        <taxon>Pseudozyma</taxon>
    </lineage>
</organism>
<dbReference type="RefSeq" id="XP_012187824.1">
    <property type="nucleotide sequence ID" value="XM_012332434.1"/>
</dbReference>
<reference evidence="3" key="1">
    <citation type="journal article" date="2013" name="Genome Announc.">
        <title>Draft genome sequence of the basidiomycetous yeast-like fungus Pseudozyma hubeiensis SY62, which produces an abundant amount of the biosurfactant mannosylerythritol lipids.</title>
        <authorList>
            <person name="Konishi M."/>
            <person name="Hatada Y."/>
            <person name="Horiuchi J."/>
        </authorList>
    </citation>
    <scope>NUCLEOTIDE SEQUENCE [LARGE SCALE GENOMIC DNA]</scope>
    <source>
        <strain evidence="3">SY62</strain>
    </source>
</reference>
<dbReference type="EMBL" id="DF238783">
    <property type="protein sequence ID" value="GAC94237.1"/>
    <property type="molecule type" value="Genomic_DNA"/>
</dbReference>
<dbReference type="HOGENOM" id="CLU_1845986_0_0_1"/>
<protein>
    <submittedName>
        <fullName evidence="2">Uncharacterized protein</fullName>
    </submittedName>
</protein>
<evidence type="ECO:0000256" key="1">
    <source>
        <dbReference type="SAM" id="MobiDB-lite"/>
    </source>
</evidence>
<dbReference type="AlphaFoldDB" id="R9NZS0"/>
<feature type="compositionally biased region" description="Basic and acidic residues" evidence="1">
    <location>
        <begin position="10"/>
        <end position="22"/>
    </location>
</feature>
<evidence type="ECO:0000313" key="3">
    <source>
        <dbReference type="Proteomes" id="UP000014071"/>
    </source>
</evidence>
<name>R9NZS0_PSEHS</name>
<dbReference type="Proteomes" id="UP000014071">
    <property type="component" value="Unassembled WGS sequence"/>
</dbReference>
<keyword evidence="3" id="KW-1185">Reference proteome</keyword>
<feature type="region of interest" description="Disordered" evidence="1">
    <location>
        <begin position="10"/>
        <end position="71"/>
    </location>
</feature>
<sequence length="139" mass="16286">MQCVVMRDLEAERMSRRAEQPRHQTSSPGRLMDETTWSIGGQLQRRPRNRLSGWTDGQNDGRGRHSGSDGGGWIVVKPKLDRWLLKVRSLLQLLQRSKATRQWVDARNIEIRWTTNEQTLIQSFPSTWMYVLSSFFKTR</sequence>
<dbReference type="GeneID" id="24107103"/>